<dbReference type="PROSITE" id="PS50943">
    <property type="entry name" value="HTH_CROC1"/>
    <property type="match status" value="1"/>
</dbReference>
<dbReference type="Gene3D" id="1.10.260.40">
    <property type="entry name" value="lambda repressor-like DNA-binding domains"/>
    <property type="match status" value="1"/>
</dbReference>
<keyword evidence="1 3" id="KW-0238">DNA-binding</keyword>
<dbReference type="CDD" id="cd02209">
    <property type="entry name" value="cupin_XRE_C"/>
    <property type="match status" value="1"/>
</dbReference>
<evidence type="ECO:0000259" key="2">
    <source>
        <dbReference type="PROSITE" id="PS50943"/>
    </source>
</evidence>
<dbReference type="STRING" id="1707952.A6A03_15385"/>
<dbReference type="PANTHER" id="PTHR46797">
    <property type="entry name" value="HTH-TYPE TRANSCRIPTIONAL REGULATOR"/>
    <property type="match status" value="1"/>
</dbReference>
<dbReference type="EMBL" id="LWQS01000058">
    <property type="protein sequence ID" value="OAN45188.1"/>
    <property type="molecule type" value="Genomic_DNA"/>
</dbReference>
<evidence type="ECO:0000256" key="1">
    <source>
        <dbReference type="ARBA" id="ARBA00023125"/>
    </source>
</evidence>
<dbReference type="SUPFAM" id="SSF51182">
    <property type="entry name" value="RmlC-like cupins"/>
    <property type="match status" value="1"/>
</dbReference>
<dbReference type="InterPro" id="IPR011051">
    <property type="entry name" value="RmlC_Cupin_sf"/>
</dbReference>
<dbReference type="InterPro" id="IPR001387">
    <property type="entry name" value="Cro/C1-type_HTH"/>
</dbReference>
<dbReference type="InterPro" id="IPR010982">
    <property type="entry name" value="Lambda_DNA-bd_dom_sf"/>
</dbReference>
<dbReference type="Pfam" id="PF07883">
    <property type="entry name" value="Cupin_2"/>
    <property type="match status" value="1"/>
</dbReference>
<dbReference type="AlphaFoldDB" id="A0A178MAY0"/>
<dbReference type="OrthoDB" id="34624at2"/>
<accession>A0A178MAY0</accession>
<dbReference type="PANTHER" id="PTHR46797:SF1">
    <property type="entry name" value="METHYLPHOSPHONATE SYNTHASE"/>
    <property type="match status" value="1"/>
</dbReference>
<organism evidence="3 4">
    <name type="scientific">Chloroflexus islandicus</name>
    <dbReference type="NCBI Taxonomy" id="1707952"/>
    <lineage>
        <taxon>Bacteria</taxon>
        <taxon>Bacillati</taxon>
        <taxon>Chloroflexota</taxon>
        <taxon>Chloroflexia</taxon>
        <taxon>Chloroflexales</taxon>
        <taxon>Chloroflexineae</taxon>
        <taxon>Chloroflexaceae</taxon>
        <taxon>Chloroflexus</taxon>
    </lineage>
</organism>
<evidence type="ECO:0000313" key="4">
    <source>
        <dbReference type="Proteomes" id="UP000078287"/>
    </source>
</evidence>
<dbReference type="GO" id="GO:0005829">
    <property type="term" value="C:cytosol"/>
    <property type="evidence" value="ECO:0007669"/>
    <property type="project" value="TreeGrafter"/>
</dbReference>
<dbReference type="InterPro" id="IPR050807">
    <property type="entry name" value="TransReg_Diox_bact_type"/>
</dbReference>
<dbReference type="CDD" id="cd00093">
    <property type="entry name" value="HTH_XRE"/>
    <property type="match status" value="1"/>
</dbReference>
<feature type="domain" description="HTH cro/C1-type" evidence="2">
    <location>
        <begin position="7"/>
        <end position="61"/>
    </location>
</feature>
<dbReference type="InterPro" id="IPR014710">
    <property type="entry name" value="RmlC-like_jellyroll"/>
</dbReference>
<dbReference type="Pfam" id="PF01381">
    <property type="entry name" value="HTH_3"/>
    <property type="match status" value="1"/>
</dbReference>
<dbReference type="Proteomes" id="UP000078287">
    <property type="component" value="Unassembled WGS sequence"/>
</dbReference>
<keyword evidence="4" id="KW-1185">Reference proteome</keyword>
<dbReference type="SUPFAM" id="SSF47413">
    <property type="entry name" value="lambda repressor-like DNA-binding domains"/>
    <property type="match status" value="1"/>
</dbReference>
<dbReference type="InterPro" id="IPR013096">
    <property type="entry name" value="Cupin_2"/>
</dbReference>
<dbReference type="Gene3D" id="2.60.120.10">
    <property type="entry name" value="Jelly Rolls"/>
    <property type="match status" value="1"/>
</dbReference>
<sequence>MSLGQKIGRLRQERGLTLQEVSEGSGLTPSFLSRLERDKVNISVANLRKLAQFFSVQMTHFFEGEDNQQVGQVVRPADRVRLSLDDAPVQVFSLLPPNSDLDARLIEAYPGSSQQGFSSRGSQMVYVLAGNVRYTLGEEQYDLAAGDTLFFRDDTAYSWTNTGNSIATMLTVSTLNPRDER</sequence>
<dbReference type="RefSeq" id="WP_066788014.1">
    <property type="nucleotide sequence ID" value="NZ_LWQS01000058.1"/>
</dbReference>
<reference evidence="3 4" key="1">
    <citation type="submission" date="2016-04" db="EMBL/GenBank/DDBJ databases">
        <title>Chloroflexus islandicus sp. nov., a thermophilic filamentous anoxygenic phototrophic bacterium from geyser Strokkur (Iceland).</title>
        <authorList>
            <person name="Gaisin V.A."/>
            <person name="Kalashnikov A.M."/>
            <person name="Sukhacheva M.V."/>
            <person name="Grouzdev D.S."/>
            <person name="Ivanov T.M."/>
            <person name="Kuznetsov B."/>
            <person name="Gorlenko V.M."/>
        </authorList>
    </citation>
    <scope>NUCLEOTIDE SEQUENCE [LARGE SCALE GENOMIC DNA]</scope>
    <source>
        <strain evidence="4">isl-2</strain>
    </source>
</reference>
<proteinExistence type="predicted"/>
<dbReference type="SMART" id="SM00530">
    <property type="entry name" value="HTH_XRE"/>
    <property type="match status" value="1"/>
</dbReference>
<dbReference type="GO" id="GO:0003677">
    <property type="term" value="F:DNA binding"/>
    <property type="evidence" value="ECO:0007669"/>
    <property type="project" value="UniProtKB-KW"/>
</dbReference>
<gene>
    <name evidence="3" type="ORF">A6A03_15385</name>
</gene>
<name>A0A178MAY0_9CHLR</name>
<comment type="caution">
    <text evidence="3">The sequence shown here is derived from an EMBL/GenBank/DDBJ whole genome shotgun (WGS) entry which is preliminary data.</text>
</comment>
<evidence type="ECO:0000313" key="3">
    <source>
        <dbReference type="EMBL" id="OAN45188.1"/>
    </source>
</evidence>
<dbReference type="GO" id="GO:0003700">
    <property type="term" value="F:DNA-binding transcription factor activity"/>
    <property type="evidence" value="ECO:0007669"/>
    <property type="project" value="TreeGrafter"/>
</dbReference>
<protein>
    <submittedName>
        <fullName evidence="3">DNA-binding protein</fullName>
    </submittedName>
</protein>